<proteinExistence type="predicted"/>
<sequence>MAKEARMGVQGNGAAGLEALQGVFWDMDGTLIDSEPLWHESELRLVRKYGGHWTKQLAEGGSGRPVPQIAQEMVDLGCPLPADEIGRRMIQYVTDEEKKQLPWIPGVRRLLEQLRDAGIPSMLVTTSPRDLAENLIAQAPEGAFAGYVCGDDDVAKKPDPAPYKLAAAKLGIPDVLLPCCVAFEDSMSGRTSAAASGMTTVVVTGYLAGGYVPGPGYTSTENYDDITPESLNRMVQRMYDRLAPLA</sequence>
<organism evidence="1 2">
    <name type="scientific">Bifidobacterium pseudolongum subsp. globosum</name>
    <dbReference type="NCBI Taxonomy" id="1690"/>
    <lineage>
        <taxon>Bacteria</taxon>
        <taxon>Bacillati</taxon>
        <taxon>Actinomycetota</taxon>
        <taxon>Actinomycetes</taxon>
        <taxon>Bifidobacteriales</taxon>
        <taxon>Bifidobacteriaceae</taxon>
        <taxon>Bifidobacterium</taxon>
    </lineage>
</organism>
<dbReference type="InterPro" id="IPR023214">
    <property type="entry name" value="HAD_sf"/>
</dbReference>
<dbReference type="Gene3D" id="3.40.50.1000">
    <property type="entry name" value="HAD superfamily/HAD-like"/>
    <property type="match status" value="1"/>
</dbReference>
<gene>
    <name evidence="1" type="ORF">CQR46_1065</name>
</gene>
<accession>A0A2N3QGR3</accession>
<dbReference type="InterPro" id="IPR036412">
    <property type="entry name" value="HAD-like_sf"/>
</dbReference>
<dbReference type="CDD" id="cd07505">
    <property type="entry name" value="HAD_BPGM-like"/>
    <property type="match status" value="1"/>
</dbReference>
<dbReference type="SFLD" id="SFLDG01129">
    <property type="entry name" value="C1.5:_HAD__Beta-PGM__Phosphata"/>
    <property type="match status" value="1"/>
</dbReference>
<dbReference type="PANTHER" id="PTHR18901:SF38">
    <property type="entry name" value="PSEUDOURIDINE-5'-PHOSPHATASE"/>
    <property type="match status" value="1"/>
</dbReference>
<comment type="caution">
    <text evidence="1">The sequence shown here is derived from an EMBL/GenBank/DDBJ whole genome shotgun (WGS) entry which is preliminary data.</text>
</comment>
<dbReference type="Proteomes" id="UP000233730">
    <property type="component" value="Unassembled WGS sequence"/>
</dbReference>
<dbReference type="InterPro" id="IPR023198">
    <property type="entry name" value="PGP-like_dom2"/>
</dbReference>
<dbReference type="NCBIfam" id="TIGR01509">
    <property type="entry name" value="HAD-SF-IA-v3"/>
    <property type="match status" value="1"/>
</dbReference>
<dbReference type="AlphaFoldDB" id="A0A2N3QGR3"/>
<dbReference type="SUPFAM" id="SSF56784">
    <property type="entry name" value="HAD-like"/>
    <property type="match status" value="1"/>
</dbReference>
<evidence type="ECO:0000313" key="1">
    <source>
        <dbReference type="EMBL" id="PKU90422.1"/>
    </source>
</evidence>
<dbReference type="Pfam" id="PF00702">
    <property type="entry name" value="Hydrolase"/>
    <property type="match status" value="1"/>
</dbReference>
<dbReference type="EMBL" id="PCGZ01000006">
    <property type="protein sequence ID" value="PKU90422.1"/>
    <property type="molecule type" value="Genomic_DNA"/>
</dbReference>
<evidence type="ECO:0000313" key="2">
    <source>
        <dbReference type="Proteomes" id="UP000233730"/>
    </source>
</evidence>
<protein>
    <submittedName>
        <fullName evidence="1">Phosphoglycolate phosphatase</fullName>
    </submittedName>
</protein>
<reference evidence="1 2" key="1">
    <citation type="submission" date="2017-10" db="EMBL/GenBank/DDBJ databases">
        <title>Bifidobacterium genomics.</title>
        <authorList>
            <person name="Lugli G.A."/>
            <person name="Milani C."/>
            <person name="Mancabelli L."/>
        </authorList>
    </citation>
    <scope>NUCLEOTIDE SEQUENCE [LARGE SCALE GENOMIC DNA]</scope>
    <source>
        <strain evidence="1 2">1524B</strain>
    </source>
</reference>
<name>A0A2N3QGR3_9BIFI</name>
<dbReference type="InterPro" id="IPR006439">
    <property type="entry name" value="HAD-SF_hydro_IA"/>
</dbReference>
<dbReference type="Gene3D" id="1.10.150.240">
    <property type="entry name" value="Putative phosphatase, domain 2"/>
    <property type="match status" value="1"/>
</dbReference>
<dbReference type="SFLD" id="SFLDS00003">
    <property type="entry name" value="Haloacid_Dehalogenase"/>
    <property type="match status" value="1"/>
</dbReference>
<dbReference type="PANTHER" id="PTHR18901">
    <property type="entry name" value="2-DEOXYGLUCOSE-6-PHOSPHATE PHOSPHATASE 2"/>
    <property type="match status" value="1"/>
</dbReference>